<dbReference type="KEGG" id="vg:5470023"/>
<evidence type="ECO:0000313" key="1">
    <source>
        <dbReference type="EMBL" id="ABT15354.1"/>
    </source>
</evidence>
<dbReference type="RefSeq" id="YP_001425701.1">
    <property type="nucleotide sequence ID" value="NC_008603.1"/>
</dbReference>
<dbReference type="EMBL" id="DQ890022">
    <property type="protein sequence ID" value="ABT15354.1"/>
    <property type="molecule type" value="Genomic_DNA"/>
</dbReference>
<protein>
    <submittedName>
        <fullName evidence="1">Uncharacterized protein n069L</fullName>
    </submittedName>
</protein>
<proteinExistence type="predicted"/>
<dbReference type="GeneID" id="5470023"/>
<dbReference type="Proteomes" id="UP000204095">
    <property type="component" value="Segment"/>
</dbReference>
<accession>A7J6C3</accession>
<name>A7J6C3_PBCVF</name>
<evidence type="ECO:0000313" key="2">
    <source>
        <dbReference type="Proteomes" id="UP000204095"/>
    </source>
</evidence>
<organismHost>
    <name type="scientific">Paramecium bursaria</name>
    <dbReference type="NCBI Taxonomy" id="74790"/>
</organismHost>
<sequence>MTSLDRLPVKTLVKNAPLPDKFPETLPTTVTCPFTVAGPLSLRISVDTFDATTLDPMTFPTMFIFARSGRSAFTPVKNAPLPNK</sequence>
<organism evidence="1 2">
    <name type="scientific">Paramecium bursaria Chlorella virus FR483</name>
    <name type="common">PBCV-FR483</name>
    <dbReference type="NCBI Taxonomy" id="399781"/>
    <lineage>
        <taxon>Viruses</taxon>
        <taxon>Varidnaviria</taxon>
        <taxon>Bamfordvirae</taxon>
        <taxon>Nucleocytoviricota</taxon>
        <taxon>Megaviricetes</taxon>
        <taxon>Algavirales</taxon>
        <taxon>Phycodnaviridae</taxon>
        <taxon>Chlorovirus</taxon>
        <taxon>Chlorovirus conductrix</taxon>
        <taxon>Paramecium bursaria Chlorella virus A1</taxon>
    </lineage>
</organism>
<gene>
    <name evidence="1" type="primary">n069L</name>
    <name evidence="1" type="ORF">FR483_n069L</name>
</gene>
<reference evidence="1 2" key="1">
    <citation type="journal article" date="2007" name="Virology">
        <title>Sequence and annotation of the 314-kb MT325 and the 321-kb FR483 viruses that infect Chlorella Pbi.</title>
        <authorList>
            <person name="Fitzgerald L.A."/>
            <person name="Graves M.V."/>
            <person name="Li X."/>
            <person name="Feldblyum T."/>
            <person name="Hartigan J."/>
            <person name="Van Etten J.L."/>
        </authorList>
    </citation>
    <scope>NUCLEOTIDE SEQUENCE [LARGE SCALE GENOMIC DNA]</scope>
    <source>
        <strain evidence="1 2">FR483</strain>
    </source>
</reference>